<evidence type="ECO:0000256" key="3">
    <source>
        <dbReference type="ARBA" id="ARBA00023211"/>
    </source>
</evidence>
<reference evidence="6" key="1">
    <citation type="submission" date="2022-10" db="EMBL/GenBank/DDBJ databases">
        <title>Novel sulphate-reducing endosymbionts in the free-living metamonad Anaeramoeba.</title>
        <authorList>
            <person name="Jerlstrom-Hultqvist J."/>
            <person name="Cepicka I."/>
            <person name="Gallot-Lavallee L."/>
            <person name="Salas-Leiva D."/>
            <person name="Curtis B.A."/>
            <person name="Zahonova K."/>
            <person name="Pipaliya S."/>
            <person name="Dacks J."/>
            <person name="Roger A.J."/>
        </authorList>
    </citation>
    <scope>NUCLEOTIDE SEQUENCE</scope>
    <source>
        <strain evidence="6">BMAN</strain>
    </source>
</reference>
<dbReference type="GO" id="GO:0046872">
    <property type="term" value="F:metal ion binding"/>
    <property type="evidence" value="ECO:0007669"/>
    <property type="project" value="UniProtKB-KW"/>
</dbReference>
<dbReference type="InterPro" id="IPR007342">
    <property type="entry name" value="PsuG"/>
</dbReference>
<dbReference type="Gene3D" id="3.40.1790.10">
    <property type="entry name" value="Indigoidine synthase domain"/>
    <property type="match status" value="1"/>
</dbReference>
<dbReference type="OMA" id="GVHREWT"/>
<dbReference type="SUPFAM" id="SSF110581">
    <property type="entry name" value="Indigoidine synthase A-like"/>
    <property type="match status" value="1"/>
</dbReference>
<dbReference type="PANTHER" id="PTHR42909">
    <property type="entry name" value="ZGC:136858"/>
    <property type="match status" value="1"/>
</dbReference>
<keyword evidence="7" id="KW-1185">Reference proteome</keyword>
<dbReference type="EMBL" id="JAPDFW010000059">
    <property type="protein sequence ID" value="KAJ5076887.1"/>
    <property type="molecule type" value="Genomic_DNA"/>
</dbReference>
<dbReference type="GO" id="GO:0016798">
    <property type="term" value="F:hydrolase activity, acting on glycosyl bonds"/>
    <property type="evidence" value="ECO:0007669"/>
    <property type="project" value="UniProtKB-KW"/>
</dbReference>
<evidence type="ECO:0000256" key="5">
    <source>
        <dbReference type="ARBA" id="ARBA00023295"/>
    </source>
</evidence>
<dbReference type="InterPro" id="IPR022830">
    <property type="entry name" value="Indigdn_synthA-like"/>
</dbReference>
<evidence type="ECO:0000313" key="7">
    <source>
        <dbReference type="Proteomes" id="UP001149090"/>
    </source>
</evidence>
<dbReference type="AlphaFoldDB" id="A0A9Q0RE74"/>
<organism evidence="6 7">
    <name type="scientific">Anaeramoeba ignava</name>
    <name type="common">Anaerobic marine amoeba</name>
    <dbReference type="NCBI Taxonomy" id="1746090"/>
    <lineage>
        <taxon>Eukaryota</taxon>
        <taxon>Metamonada</taxon>
        <taxon>Anaeramoebidae</taxon>
        <taxon>Anaeramoeba</taxon>
    </lineage>
</organism>
<name>A0A9Q0RE74_ANAIG</name>
<comment type="caution">
    <text evidence="6">The sequence shown here is derived from an EMBL/GenBank/DDBJ whole genome shotgun (WGS) entry which is preliminary data.</text>
</comment>
<keyword evidence="2" id="KW-0378">Hydrolase</keyword>
<accession>A0A9Q0RE74</accession>
<evidence type="ECO:0000256" key="1">
    <source>
        <dbReference type="ARBA" id="ARBA00022723"/>
    </source>
</evidence>
<keyword evidence="4" id="KW-0456">Lyase</keyword>
<gene>
    <name evidence="6" type="ORF">M0811_00206</name>
</gene>
<evidence type="ECO:0000256" key="4">
    <source>
        <dbReference type="ARBA" id="ARBA00023239"/>
    </source>
</evidence>
<dbReference type="GO" id="GO:0005737">
    <property type="term" value="C:cytoplasm"/>
    <property type="evidence" value="ECO:0007669"/>
    <property type="project" value="TreeGrafter"/>
</dbReference>
<evidence type="ECO:0000313" key="6">
    <source>
        <dbReference type="EMBL" id="KAJ5076887.1"/>
    </source>
</evidence>
<dbReference type="HAMAP" id="MF_01876">
    <property type="entry name" value="PsiMP_glycosidase"/>
    <property type="match status" value="1"/>
</dbReference>
<sequence>MLQNCFKFAIKKENQIANQITKKITTEIDSRLRKYFEIKEEVQNSLKNKKPVVALETTIVTHGMPYPKNVEIAQEVEQIVRENGATPATIGVINGKIHVGMTKNDLEFLAQQRIQGNVTKVSRRDLSFVVSQKKNGGTTVSGTMMISHMAGIPVFVTGGIGGVHRNAEITMDISADLMELMRTPICVVCAGMKSILDIPKTLEFLETNGVPTVGYQVKNFPAFFVHDSGFPSSCRLDDPKSCAQLIKTNSNLGIKSGILIGVPVPKKYETEGVMIENAIQKAIQESQNQKISGRDLTPFLLARVNELTQGKSLQTNTHLIKNNAKIGAQIAVELSKL</sequence>
<keyword evidence="3" id="KW-0464">Manganese</keyword>
<dbReference type="Proteomes" id="UP001149090">
    <property type="component" value="Unassembled WGS sequence"/>
</dbReference>
<evidence type="ECO:0000256" key="2">
    <source>
        <dbReference type="ARBA" id="ARBA00022801"/>
    </source>
</evidence>
<protein>
    <recommendedName>
        <fullName evidence="8">Pseudouridine-5'-phosphate glycosidase</fullName>
    </recommendedName>
</protein>
<proteinExistence type="inferred from homology"/>
<dbReference type="Pfam" id="PF04227">
    <property type="entry name" value="Indigoidine_A"/>
    <property type="match status" value="1"/>
</dbReference>
<dbReference type="PANTHER" id="PTHR42909:SF1">
    <property type="entry name" value="CARBOHYDRATE KINASE PFKB DOMAIN-CONTAINING PROTEIN"/>
    <property type="match status" value="1"/>
</dbReference>
<keyword evidence="1" id="KW-0479">Metal-binding</keyword>
<evidence type="ECO:0008006" key="8">
    <source>
        <dbReference type="Google" id="ProtNLM"/>
    </source>
</evidence>
<dbReference type="GO" id="GO:0004730">
    <property type="term" value="F:pseudouridylate synthase activity"/>
    <property type="evidence" value="ECO:0007669"/>
    <property type="project" value="InterPro"/>
</dbReference>
<dbReference type="OrthoDB" id="198885at2759"/>
<keyword evidence="5" id="KW-0326">Glycosidase</keyword>